<keyword evidence="2" id="KW-1133">Transmembrane helix</keyword>
<dbReference type="AlphaFoldDB" id="A0A168MBG7"/>
<proteinExistence type="predicted"/>
<feature type="compositionally biased region" description="Basic and acidic residues" evidence="1">
    <location>
        <begin position="128"/>
        <end position="144"/>
    </location>
</feature>
<protein>
    <submittedName>
        <fullName evidence="3">Uncharacterized protein</fullName>
    </submittedName>
</protein>
<evidence type="ECO:0000313" key="3">
    <source>
        <dbReference type="EMBL" id="SAL98240.1"/>
    </source>
</evidence>
<feature type="compositionally biased region" description="Polar residues" evidence="1">
    <location>
        <begin position="145"/>
        <end position="157"/>
    </location>
</feature>
<dbReference type="EMBL" id="LT552062">
    <property type="protein sequence ID" value="SAL98240.1"/>
    <property type="molecule type" value="Genomic_DNA"/>
</dbReference>
<feature type="compositionally biased region" description="Polar residues" evidence="1">
    <location>
        <begin position="184"/>
        <end position="200"/>
    </location>
</feature>
<keyword evidence="2" id="KW-0472">Membrane</keyword>
<sequence length="230" mass="25822">MDSEIYNHVYERIQEYQLTPEETQAIEKAKRQLARHAVIGGIGLASASFFIGMKRRMNPLPLGLITGAGMFMGTQIGFGTGAMAGVNTIKSLPNPDRLINLVKEVQTDMLGARGLIMDGPKSPPRPMTEAEREQFQKKMHEKPQHINNSSNQKQEGWQDSVPPSSSPNNNQTNAWDRVRKNEQQQESDPWNDTFDKSQTGLDKAEKEWMDKDGSPTANNSHKNKWGDEIS</sequence>
<dbReference type="InParanoid" id="A0A168MBG7"/>
<name>A0A168MBG7_ABSGL</name>
<keyword evidence="2" id="KW-0812">Transmembrane</keyword>
<keyword evidence="4" id="KW-1185">Reference proteome</keyword>
<accession>A0A168MBG7</accession>
<feature type="compositionally biased region" description="Basic and acidic residues" evidence="1">
    <location>
        <begin position="202"/>
        <end position="213"/>
    </location>
</feature>
<feature type="transmembrane region" description="Helical" evidence="2">
    <location>
        <begin position="64"/>
        <end position="86"/>
    </location>
</feature>
<organism evidence="3">
    <name type="scientific">Absidia glauca</name>
    <name type="common">Pin mould</name>
    <dbReference type="NCBI Taxonomy" id="4829"/>
    <lineage>
        <taxon>Eukaryota</taxon>
        <taxon>Fungi</taxon>
        <taxon>Fungi incertae sedis</taxon>
        <taxon>Mucoromycota</taxon>
        <taxon>Mucoromycotina</taxon>
        <taxon>Mucoromycetes</taxon>
        <taxon>Mucorales</taxon>
        <taxon>Cunninghamellaceae</taxon>
        <taxon>Absidia</taxon>
    </lineage>
</organism>
<gene>
    <name evidence="3" type="primary">ABSGL_03769.1 scaffold 4673</name>
</gene>
<reference evidence="3" key="1">
    <citation type="submission" date="2016-04" db="EMBL/GenBank/DDBJ databases">
        <authorList>
            <person name="Evans L.H."/>
            <person name="Alamgir A."/>
            <person name="Owens N."/>
            <person name="Weber N.D."/>
            <person name="Virtaneva K."/>
            <person name="Barbian K."/>
            <person name="Babar A."/>
            <person name="Rosenke K."/>
        </authorList>
    </citation>
    <scope>NUCLEOTIDE SEQUENCE [LARGE SCALE GENOMIC DNA]</scope>
    <source>
        <strain evidence="3">CBS 101.48</strain>
    </source>
</reference>
<feature type="region of interest" description="Disordered" evidence="1">
    <location>
        <begin position="112"/>
        <end position="230"/>
    </location>
</feature>
<evidence type="ECO:0000256" key="2">
    <source>
        <dbReference type="SAM" id="Phobius"/>
    </source>
</evidence>
<evidence type="ECO:0000313" key="4">
    <source>
        <dbReference type="Proteomes" id="UP000078561"/>
    </source>
</evidence>
<dbReference type="Proteomes" id="UP000078561">
    <property type="component" value="Unassembled WGS sequence"/>
</dbReference>
<dbReference type="OrthoDB" id="2268886at2759"/>
<feature type="transmembrane region" description="Helical" evidence="2">
    <location>
        <begin position="33"/>
        <end position="52"/>
    </location>
</feature>
<evidence type="ECO:0000256" key="1">
    <source>
        <dbReference type="SAM" id="MobiDB-lite"/>
    </source>
</evidence>